<dbReference type="PANTHER" id="PTHR22897">
    <property type="entry name" value="QUIESCIN Q6-RELATED SULFHYDRYL OXIDASE"/>
    <property type="match status" value="1"/>
</dbReference>
<keyword evidence="3" id="KW-0732">Signal</keyword>
<name>A0A9Q0N021_9DIPT</name>
<dbReference type="InterPro" id="IPR039798">
    <property type="entry name" value="Sulfhydryl_oxidase"/>
</dbReference>
<comment type="catalytic activity">
    <reaction evidence="7">
        <text>2 R'C(R)SH + O2 = R'C(R)S-S(R)CR' + H2O2</text>
        <dbReference type="Rhea" id="RHEA:17357"/>
        <dbReference type="ChEBI" id="CHEBI:15379"/>
        <dbReference type="ChEBI" id="CHEBI:16240"/>
        <dbReference type="ChEBI" id="CHEBI:16520"/>
        <dbReference type="ChEBI" id="CHEBI:17412"/>
        <dbReference type="EC" id="1.8.3.2"/>
    </reaction>
</comment>
<dbReference type="GO" id="GO:0016971">
    <property type="term" value="F:flavin-dependent sulfhydryl oxidase activity"/>
    <property type="evidence" value="ECO:0007669"/>
    <property type="project" value="InterPro"/>
</dbReference>
<evidence type="ECO:0000256" key="1">
    <source>
        <dbReference type="ARBA" id="ARBA00001974"/>
    </source>
</evidence>
<dbReference type="GO" id="GO:0006457">
    <property type="term" value="P:protein folding"/>
    <property type="evidence" value="ECO:0007669"/>
    <property type="project" value="TreeGrafter"/>
</dbReference>
<feature type="domain" description="ERV/ALR sulfhydryl oxidase" evidence="8">
    <location>
        <begin position="205"/>
        <end position="308"/>
    </location>
</feature>
<evidence type="ECO:0000313" key="10">
    <source>
        <dbReference type="Proteomes" id="UP001151699"/>
    </source>
</evidence>
<dbReference type="Pfam" id="PF04777">
    <property type="entry name" value="Evr1_Alr"/>
    <property type="match status" value="1"/>
</dbReference>
<accession>A0A9Q0N021</accession>
<evidence type="ECO:0000313" key="9">
    <source>
        <dbReference type="EMBL" id="KAJ6639957.1"/>
    </source>
</evidence>
<dbReference type="EC" id="1.8.3.2" evidence="7"/>
<dbReference type="InterPro" id="IPR017905">
    <property type="entry name" value="ERV/ALR_sulphydryl_oxidase"/>
</dbReference>
<gene>
    <name evidence="9" type="primary">QSOX1_1</name>
    <name evidence="9" type="ORF">Bhyg_12705</name>
</gene>
<comment type="caution">
    <text evidence="9">The sequence shown here is derived from an EMBL/GenBank/DDBJ whole genome shotgun (WGS) entry which is preliminary data.</text>
</comment>
<dbReference type="SUPFAM" id="SSF69000">
    <property type="entry name" value="FAD-dependent thiol oxidase"/>
    <property type="match status" value="1"/>
</dbReference>
<evidence type="ECO:0000256" key="2">
    <source>
        <dbReference type="ARBA" id="ARBA00022630"/>
    </source>
</evidence>
<sequence>MRLMLDYHREKDFIVRQINSSETAELYGIENKSTIHVIDKELRIEILPTEIYHNYKTIKSNLENYLMDHGIVMQQEEDNSNSSTVPNVDSSLSDSETTILNKIVNLTHVVFQADLEKALKLSLTTEVFKNPEIEGESLQALRRYVAVVQKYSPLGAKGYDFFADLSNFINSSSDGIDGTAYKEKIHELENKTEIFDLHWVGCQGSAPNYRGYSCGLWTLFHYLTIRAANSIDDNDPIEVLSTIEKYVKHFFGCTECAIHFQEMAVERDMWNVTTTDQAILWLWKAHNIVNDRLSGDVTDDPLFPKIKFPSYRACQKCRSGFNFSENEVLLYLKDLYSDEKINNFGMESIDEDNVSR</sequence>
<dbReference type="Gene3D" id="1.20.120.1960">
    <property type="entry name" value="QSOX sulfhydryl oxidase domain"/>
    <property type="match status" value="1"/>
</dbReference>
<dbReference type="GO" id="GO:0005615">
    <property type="term" value="C:extracellular space"/>
    <property type="evidence" value="ECO:0007669"/>
    <property type="project" value="TreeGrafter"/>
</dbReference>
<keyword evidence="6" id="KW-1015">Disulfide bond</keyword>
<dbReference type="FunFam" id="1.20.120.310:FF:000001">
    <property type="entry name" value="Sulfhydryl oxidase"/>
    <property type="match status" value="1"/>
</dbReference>
<dbReference type="Proteomes" id="UP001151699">
    <property type="component" value="Chromosome X"/>
</dbReference>
<keyword evidence="4 7" id="KW-0274">FAD</keyword>
<proteinExistence type="predicted"/>
<dbReference type="GO" id="GO:0000139">
    <property type="term" value="C:Golgi membrane"/>
    <property type="evidence" value="ECO:0007669"/>
    <property type="project" value="TreeGrafter"/>
</dbReference>
<dbReference type="Pfam" id="PF18371">
    <property type="entry name" value="FAD_SOX"/>
    <property type="match status" value="1"/>
</dbReference>
<reference evidence="9" key="1">
    <citation type="submission" date="2022-07" db="EMBL/GenBank/DDBJ databases">
        <authorList>
            <person name="Trinca V."/>
            <person name="Uliana J.V.C."/>
            <person name="Torres T.T."/>
            <person name="Ward R.J."/>
            <person name="Monesi N."/>
        </authorList>
    </citation>
    <scope>NUCLEOTIDE SEQUENCE</scope>
    <source>
        <strain evidence="9">HSMRA1968</strain>
        <tissue evidence="9">Whole embryos</tissue>
    </source>
</reference>
<evidence type="ECO:0000256" key="3">
    <source>
        <dbReference type="ARBA" id="ARBA00022729"/>
    </source>
</evidence>
<evidence type="ECO:0000256" key="7">
    <source>
        <dbReference type="RuleBase" id="RU371123"/>
    </source>
</evidence>
<dbReference type="PANTHER" id="PTHR22897:SF8">
    <property type="entry name" value="SULFHYDRYL OXIDASE"/>
    <property type="match status" value="1"/>
</dbReference>
<dbReference type="EMBL" id="WJQU01000003">
    <property type="protein sequence ID" value="KAJ6639957.1"/>
    <property type="molecule type" value="Genomic_DNA"/>
</dbReference>
<keyword evidence="5 7" id="KW-0560">Oxidoreductase</keyword>
<dbReference type="GO" id="GO:0003756">
    <property type="term" value="F:protein disulfide isomerase activity"/>
    <property type="evidence" value="ECO:0007669"/>
    <property type="project" value="TreeGrafter"/>
</dbReference>
<dbReference type="Gene3D" id="1.20.120.310">
    <property type="entry name" value="ERV/ALR sulfhydryl oxidase domain"/>
    <property type="match status" value="1"/>
</dbReference>
<organism evidence="9 10">
    <name type="scientific">Pseudolycoriella hygida</name>
    <dbReference type="NCBI Taxonomy" id="35572"/>
    <lineage>
        <taxon>Eukaryota</taxon>
        <taxon>Metazoa</taxon>
        <taxon>Ecdysozoa</taxon>
        <taxon>Arthropoda</taxon>
        <taxon>Hexapoda</taxon>
        <taxon>Insecta</taxon>
        <taxon>Pterygota</taxon>
        <taxon>Neoptera</taxon>
        <taxon>Endopterygota</taxon>
        <taxon>Diptera</taxon>
        <taxon>Nematocera</taxon>
        <taxon>Sciaroidea</taxon>
        <taxon>Sciaridae</taxon>
        <taxon>Pseudolycoriella</taxon>
    </lineage>
</organism>
<evidence type="ECO:0000256" key="5">
    <source>
        <dbReference type="ARBA" id="ARBA00023002"/>
    </source>
</evidence>
<dbReference type="InterPro" id="IPR042568">
    <property type="entry name" value="QSOX_FAD-bd_sf"/>
</dbReference>
<dbReference type="InterPro" id="IPR040986">
    <property type="entry name" value="QSOX_FAD-bd_dom"/>
</dbReference>
<keyword evidence="2 7" id="KW-0285">Flavoprotein</keyword>
<dbReference type="PROSITE" id="PS51324">
    <property type="entry name" value="ERV_ALR"/>
    <property type="match status" value="1"/>
</dbReference>
<dbReference type="OrthoDB" id="59470at2759"/>
<evidence type="ECO:0000256" key="6">
    <source>
        <dbReference type="ARBA" id="ARBA00023157"/>
    </source>
</evidence>
<dbReference type="InterPro" id="IPR036774">
    <property type="entry name" value="ERV/ALR_sulphydryl_oxid_sf"/>
</dbReference>
<keyword evidence="10" id="KW-1185">Reference proteome</keyword>
<dbReference type="AlphaFoldDB" id="A0A9Q0N021"/>
<comment type="cofactor">
    <cofactor evidence="1 7">
        <name>FAD</name>
        <dbReference type="ChEBI" id="CHEBI:57692"/>
    </cofactor>
</comment>
<evidence type="ECO:0000259" key="8">
    <source>
        <dbReference type="PROSITE" id="PS51324"/>
    </source>
</evidence>
<protein>
    <recommendedName>
        <fullName evidence="7">Sulfhydryl oxidase</fullName>
        <ecNumber evidence="7">1.8.3.2</ecNumber>
    </recommendedName>
</protein>
<evidence type="ECO:0000256" key="4">
    <source>
        <dbReference type="ARBA" id="ARBA00022827"/>
    </source>
</evidence>